<dbReference type="InterPro" id="IPR000415">
    <property type="entry name" value="Nitroreductase-like"/>
</dbReference>
<dbReference type="InterPro" id="IPR052544">
    <property type="entry name" value="Bacteriocin_Proc_Enz"/>
</dbReference>
<dbReference type="PANTHER" id="PTHR43745">
    <property type="entry name" value="NITROREDUCTASE MJ1384-RELATED"/>
    <property type="match status" value="1"/>
</dbReference>
<evidence type="ECO:0008006" key="6">
    <source>
        <dbReference type="Google" id="ProtNLM"/>
    </source>
</evidence>
<dbReference type="SUPFAM" id="SSF55469">
    <property type="entry name" value="FMN-dependent nitroreductase-like"/>
    <property type="match status" value="1"/>
</dbReference>
<name>A0ABN2TGY7_9ACTN</name>
<dbReference type="NCBIfam" id="TIGR03605">
    <property type="entry name" value="antibiot_sagB"/>
    <property type="match status" value="1"/>
</dbReference>
<proteinExistence type="predicted"/>
<dbReference type="CDD" id="cd02142">
    <property type="entry name" value="McbC_SagB-like_oxidoreductase"/>
    <property type="match status" value="1"/>
</dbReference>
<sequence>MAADAPSPTAPQTGGAVRQLWSLRADVLVETADRALTLVSRWGETVVRSPGPLLRDSLLRMQLGPIWLDNVLDVERRPQAQVVAERAAMMLALGRLEHLVVRSLAAEGGGRILMSAEPVARAARFRPRPVADGVPVRLSRFATLRTVGGLLTAESPLALHRVLLHQPEAAMLVAALAGPRTPEALEELVGGPPELVRTAVSYLLAAGIAVPGREGVPNPVFDEDDDPVLRMWPPGDLAFHSASTLGRHDGDFGATYPLGAGPNPEPAVKKRARTGRIPLYRPELKEVQAADAPFTAVLEGRRSHRRFDPDPPTVEELGELLFRALRIRAQNAIGGEAEAGYLLDRPYPAGGAVHELEFYVTVARCRGLRPGVYAYDALRHELVPVPSQPQDRCDQLAQAQLAAELENPPPLLITVTARFGRVFWKYSGIGYRLVLQDTGVVLQTLYLVATAMGLGVCALGAVDIDRTSRVLDLDWRVESGVGAMVLGRPRGVVRPAPGPPEGETWGNCAPIAATGVV</sequence>
<dbReference type="InterPro" id="IPR020051">
    <property type="entry name" value="SagB-type_dehydrogenase"/>
</dbReference>
<feature type="transmembrane region" description="Helical" evidence="1">
    <location>
        <begin position="440"/>
        <end position="462"/>
    </location>
</feature>
<evidence type="ECO:0000259" key="3">
    <source>
        <dbReference type="Pfam" id="PF22767"/>
    </source>
</evidence>
<dbReference type="PANTHER" id="PTHR43745:SF2">
    <property type="entry name" value="NITROREDUCTASE MJ1384-RELATED"/>
    <property type="match status" value="1"/>
</dbReference>
<evidence type="ECO:0000256" key="1">
    <source>
        <dbReference type="SAM" id="Phobius"/>
    </source>
</evidence>
<dbReference type="Proteomes" id="UP001499854">
    <property type="component" value="Unassembled WGS sequence"/>
</dbReference>
<dbReference type="InterPro" id="IPR054488">
    <property type="entry name" value="ThcOx_dom2"/>
</dbReference>
<evidence type="ECO:0000259" key="2">
    <source>
        <dbReference type="Pfam" id="PF00881"/>
    </source>
</evidence>
<organism evidence="4 5">
    <name type="scientific">Catenulispora subtropica</name>
    <dbReference type="NCBI Taxonomy" id="450798"/>
    <lineage>
        <taxon>Bacteria</taxon>
        <taxon>Bacillati</taxon>
        <taxon>Actinomycetota</taxon>
        <taxon>Actinomycetes</taxon>
        <taxon>Catenulisporales</taxon>
        <taxon>Catenulisporaceae</taxon>
        <taxon>Catenulispora</taxon>
    </lineage>
</organism>
<accession>A0ABN2TGY7</accession>
<protein>
    <recommendedName>
        <fullName evidence="6">Nitroreductase domain-containing protein</fullName>
    </recommendedName>
</protein>
<dbReference type="Gene3D" id="3.40.109.10">
    <property type="entry name" value="NADH Oxidase"/>
    <property type="match status" value="1"/>
</dbReference>
<dbReference type="RefSeq" id="WP_344663252.1">
    <property type="nucleotide sequence ID" value="NZ_BAAAQM010000107.1"/>
</dbReference>
<dbReference type="Pfam" id="PF00881">
    <property type="entry name" value="Nitroreductase"/>
    <property type="match status" value="1"/>
</dbReference>
<keyword evidence="5" id="KW-1185">Reference proteome</keyword>
<keyword evidence="1" id="KW-0812">Transmembrane</keyword>
<keyword evidence="1" id="KW-0472">Membrane</keyword>
<gene>
    <name evidence="4" type="ORF">GCM10009838_88400</name>
</gene>
<dbReference type="EMBL" id="BAAAQM010000107">
    <property type="protein sequence ID" value="GAA2008424.1"/>
    <property type="molecule type" value="Genomic_DNA"/>
</dbReference>
<dbReference type="InterPro" id="IPR029479">
    <property type="entry name" value="Nitroreductase"/>
</dbReference>
<evidence type="ECO:0000313" key="4">
    <source>
        <dbReference type="EMBL" id="GAA2008424.1"/>
    </source>
</evidence>
<dbReference type="Pfam" id="PF22767">
    <property type="entry name" value="ThcOx"/>
    <property type="match status" value="1"/>
</dbReference>
<feature type="domain" description="Nitroreductase" evidence="2">
    <location>
        <begin position="299"/>
        <end position="487"/>
    </location>
</feature>
<evidence type="ECO:0000313" key="5">
    <source>
        <dbReference type="Proteomes" id="UP001499854"/>
    </source>
</evidence>
<feature type="domain" description="Cyanobactin oxidase ThcOx second" evidence="3">
    <location>
        <begin position="136"/>
        <end position="249"/>
    </location>
</feature>
<comment type="caution">
    <text evidence="4">The sequence shown here is derived from an EMBL/GenBank/DDBJ whole genome shotgun (WGS) entry which is preliminary data.</text>
</comment>
<keyword evidence="1" id="KW-1133">Transmembrane helix</keyword>
<reference evidence="4 5" key="1">
    <citation type="journal article" date="2019" name="Int. J. Syst. Evol. Microbiol.">
        <title>The Global Catalogue of Microorganisms (GCM) 10K type strain sequencing project: providing services to taxonomists for standard genome sequencing and annotation.</title>
        <authorList>
            <consortium name="The Broad Institute Genomics Platform"/>
            <consortium name="The Broad Institute Genome Sequencing Center for Infectious Disease"/>
            <person name="Wu L."/>
            <person name="Ma J."/>
        </authorList>
    </citation>
    <scope>NUCLEOTIDE SEQUENCE [LARGE SCALE GENOMIC DNA]</scope>
    <source>
        <strain evidence="4 5">JCM 16013</strain>
    </source>
</reference>